<feature type="domain" description="Dof-type" evidence="11">
    <location>
        <begin position="47"/>
        <end position="101"/>
    </location>
</feature>
<evidence type="ECO:0000256" key="3">
    <source>
        <dbReference type="ARBA" id="ARBA00022833"/>
    </source>
</evidence>
<feature type="region of interest" description="Disordered" evidence="10">
    <location>
        <begin position="1"/>
        <end position="49"/>
    </location>
</feature>
<dbReference type="GO" id="GO:0003700">
    <property type="term" value="F:DNA-binding transcription factor activity"/>
    <property type="evidence" value="ECO:0007669"/>
    <property type="project" value="UniProtKB-UniRule"/>
</dbReference>
<gene>
    <name evidence="12" type="ORF">NYM_LOCUS15506</name>
</gene>
<feature type="compositionally biased region" description="Basic residues" evidence="10">
    <location>
        <begin position="99"/>
        <end position="109"/>
    </location>
</feature>
<evidence type="ECO:0000313" key="12">
    <source>
        <dbReference type="EMBL" id="VVW16949.1"/>
    </source>
</evidence>
<keyword evidence="4 9" id="KW-0805">Transcription regulation</keyword>
<feature type="compositionally biased region" description="Basic and acidic residues" evidence="10">
    <location>
        <begin position="22"/>
        <end position="35"/>
    </location>
</feature>
<comment type="subcellular location">
    <subcellularLocation>
        <location evidence="8 9">Nucleus</location>
    </subcellularLocation>
</comment>
<dbReference type="GO" id="GO:0008270">
    <property type="term" value="F:zinc ion binding"/>
    <property type="evidence" value="ECO:0007669"/>
    <property type="project" value="UniProtKB-KW"/>
</dbReference>
<evidence type="ECO:0000256" key="1">
    <source>
        <dbReference type="ARBA" id="ARBA00022723"/>
    </source>
</evidence>
<proteinExistence type="predicted"/>
<evidence type="ECO:0000256" key="4">
    <source>
        <dbReference type="ARBA" id="ARBA00023015"/>
    </source>
</evidence>
<dbReference type="Pfam" id="PF02701">
    <property type="entry name" value="Zn_ribbon_Dof"/>
    <property type="match status" value="1"/>
</dbReference>
<reference evidence="12" key="1">
    <citation type="submission" date="2019-09" db="EMBL/GenBank/DDBJ databases">
        <authorList>
            <person name="Zhang L."/>
        </authorList>
    </citation>
    <scope>NUCLEOTIDE SEQUENCE</scope>
</reference>
<keyword evidence="6 9" id="KW-0804">Transcription</keyword>
<dbReference type="OrthoDB" id="1927254at2759"/>
<feature type="region of interest" description="Disordered" evidence="10">
    <location>
        <begin position="88"/>
        <end position="140"/>
    </location>
</feature>
<feature type="non-terminal residue" evidence="12">
    <location>
        <position position="245"/>
    </location>
</feature>
<dbReference type="GO" id="GO:0005634">
    <property type="term" value="C:nucleus"/>
    <property type="evidence" value="ECO:0007669"/>
    <property type="project" value="UniProtKB-SubCell"/>
</dbReference>
<keyword evidence="2 8" id="KW-0863">Zinc-finger</keyword>
<evidence type="ECO:0000259" key="11">
    <source>
        <dbReference type="PROSITE" id="PS50884"/>
    </source>
</evidence>
<dbReference type="PROSITE" id="PS50884">
    <property type="entry name" value="ZF_DOF_2"/>
    <property type="match status" value="1"/>
</dbReference>
<dbReference type="PROSITE" id="PS01361">
    <property type="entry name" value="ZF_DOF_1"/>
    <property type="match status" value="1"/>
</dbReference>
<dbReference type="GO" id="GO:0003677">
    <property type="term" value="F:DNA binding"/>
    <property type="evidence" value="ECO:0007669"/>
    <property type="project" value="UniProtKB-UniRule"/>
</dbReference>
<evidence type="ECO:0000256" key="9">
    <source>
        <dbReference type="RuleBase" id="RU369094"/>
    </source>
</evidence>
<keyword evidence="3 9" id="KW-0862">Zinc</keyword>
<dbReference type="InterPro" id="IPR045174">
    <property type="entry name" value="Dof"/>
</dbReference>
<evidence type="ECO:0000256" key="6">
    <source>
        <dbReference type="ARBA" id="ARBA00023163"/>
    </source>
</evidence>
<dbReference type="EMBL" id="LR721781">
    <property type="protein sequence ID" value="VVW16949.1"/>
    <property type="molecule type" value="Genomic_DNA"/>
</dbReference>
<keyword evidence="5 8" id="KW-0238">DNA-binding</keyword>
<evidence type="ECO:0000256" key="5">
    <source>
        <dbReference type="ARBA" id="ARBA00023125"/>
    </source>
</evidence>
<evidence type="ECO:0000256" key="10">
    <source>
        <dbReference type="SAM" id="MobiDB-lite"/>
    </source>
</evidence>
<organism evidence="12">
    <name type="scientific">Nymphaea colorata</name>
    <name type="common">pocket water lily</name>
    <dbReference type="NCBI Taxonomy" id="210225"/>
    <lineage>
        <taxon>Eukaryota</taxon>
        <taxon>Viridiplantae</taxon>
        <taxon>Streptophyta</taxon>
        <taxon>Embryophyta</taxon>
        <taxon>Tracheophyta</taxon>
        <taxon>Spermatophyta</taxon>
        <taxon>Magnoliopsida</taxon>
        <taxon>Nymphaeales</taxon>
        <taxon>Nymphaeaceae</taxon>
        <taxon>Nymphaea</taxon>
    </lineage>
</organism>
<dbReference type="PANTHER" id="PTHR31992">
    <property type="entry name" value="DOF ZINC FINGER PROTEIN DOF1.4-RELATED"/>
    <property type="match status" value="1"/>
</dbReference>
<evidence type="ECO:0000256" key="8">
    <source>
        <dbReference type="PROSITE-ProRule" id="PRU00071"/>
    </source>
</evidence>
<name>A0A5K1BSA3_9MAGN</name>
<dbReference type="AlphaFoldDB" id="A0A5K1BSA3"/>
<dbReference type="PANTHER" id="PTHR31992:SF62">
    <property type="entry name" value="DOF ZINC FINGER PROTEIN DOF3.1"/>
    <property type="match status" value="1"/>
</dbReference>
<evidence type="ECO:0000256" key="7">
    <source>
        <dbReference type="ARBA" id="ARBA00023242"/>
    </source>
</evidence>
<keyword evidence="1 9" id="KW-0479">Metal-binding</keyword>
<accession>A0A5K1BSA3</accession>
<keyword evidence="7 8" id="KW-0539">Nucleus</keyword>
<dbReference type="InterPro" id="IPR003851">
    <property type="entry name" value="Znf_Dof"/>
</dbReference>
<protein>
    <recommendedName>
        <fullName evidence="9">Dof zinc finger protein</fullName>
    </recommendedName>
</protein>
<sequence length="245" mass="26212">MGELETHAALPLLRTDDDDGGGGEKMHRGSGDRRAAKPQPPQDEEIQRCPRCDSTDTKFSYYNNYNLSQPRHFCKSCRRYWTVGGSLRNIPVGGGTRKSSGKAKHKTSARAHEPKGSKRQPLLQAKPEPVEEVAPEREVPAMGRAVSDDLAGDNLLDATGTFSSLLASGGCFGEPLGGIGWPSGLGGVCSFGFDDLGMGKSSWGLPESGDGALWQGLKEENLDEECWGMSGMSDLAIPAPGKSFR</sequence>
<evidence type="ECO:0000256" key="2">
    <source>
        <dbReference type="ARBA" id="ARBA00022771"/>
    </source>
</evidence>
<comment type="function">
    <text evidence="9">Transcription factor that binds specifically to a 5'-AA[AG]G-3' consensus core sequence.</text>
</comment>